<dbReference type="AlphaFoldDB" id="A0AAN7K196"/>
<sequence length="128" mass="14595">MEAEEKRIGAQNMMILVSWAMATVRYENHEKKTGIDLQTELDKKIEDMARPSCSKICAFIAAATFLIFIIAITTLSLTISNPMQPNFTVQVDGFENFYFNLTFPYNITLHNTLKVVVTVDNRNYVGYT</sequence>
<keyword evidence="3" id="KW-1185">Reference proteome</keyword>
<dbReference type="EMBL" id="JAXIOK010000012">
    <property type="protein sequence ID" value="KAK4758955.1"/>
    <property type="molecule type" value="Genomic_DNA"/>
</dbReference>
<comment type="caution">
    <text evidence="2">The sequence shown here is derived from an EMBL/GenBank/DDBJ whole genome shotgun (WGS) entry which is preliminary data.</text>
</comment>
<accession>A0AAN7K196</accession>
<gene>
    <name evidence="2" type="ORF">SAY87_020256</name>
</gene>
<evidence type="ECO:0000256" key="1">
    <source>
        <dbReference type="SAM" id="Phobius"/>
    </source>
</evidence>
<dbReference type="Proteomes" id="UP001345219">
    <property type="component" value="Chromosome 15"/>
</dbReference>
<evidence type="ECO:0000313" key="2">
    <source>
        <dbReference type="EMBL" id="KAK4758955.1"/>
    </source>
</evidence>
<organism evidence="2 3">
    <name type="scientific">Trapa incisa</name>
    <dbReference type="NCBI Taxonomy" id="236973"/>
    <lineage>
        <taxon>Eukaryota</taxon>
        <taxon>Viridiplantae</taxon>
        <taxon>Streptophyta</taxon>
        <taxon>Embryophyta</taxon>
        <taxon>Tracheophyta</taxon>
        <taxon>Spermatophyta</taxon>
        <taxon>Magnoliopsida</taxon>
        <taxon>eudicotyledons</taxon>
        <taxon>Gunneridae</taxon>
        <taxon>Pentapetalae</taxon>
        <taxon>rosids</taxon>
        <taxon>malvids</taxon>
        <taxon>Myrtales</taxon>
        <taxon>Lythraceae</taxon>
        <taxon>Trapa</taxon>
    </lineage>
</organism>
<protein>
    <submittedName>
        <fullName evidence="2">Uncharacterized protein</fullName>
    </submittedName>
</protein>
<reference evidence="2 3" key="1">
    <citation type="journal article" date="2023" name="Hortic Res">
        <title>Pangenome of water caltrop reveals structural variations and asymmetric subgenome divergence after allopolyploidization.</title>
        <authorList>
            <person name="Zhang X."/>
            <person name="Chen Y."/>
            <person name="Wang L."/>
            <person name="Yuan Y."/>
            <person name="Fang M."/>
            <person name="Shi L."/>
            <person name="Lu R."/>
            <person name="Comes H.P."/>
            <person name="Ma Y."/>
            <person name="Chen Y."/>
            <person name="Huang G."/>
            <person name="Zhou Y."/>
            <person name="Zheng Z."/>
            <person name="Qiu Y."/>
        </authorList>
    </citation>
    <scope>NUCLEOTIDE SEQUENCE [LARGE SCALE GENOMIC DNA]</scope>
    <source>
        <tissue evidence="2">Roots</tissue>
    </source>
</reference>
<name>A0AAN7K196_9MYRT</name>
<keyword evidence="1" id="KW-1133">Transmembrane helix</keyword>
<feature type="transmembrane region" description="Helical" evidence="1">
    <location>
        <begin position="56"/>
        <end position="79"/>
    </location>
</feature>
<proteinExistence type="predicted"/>
<keyword evidence="1" id="KW-0472">Membrane</keyword>
<keyword evidence="1" id="KW-0812">Transmembrane</keyword>
<evidence type="ECO:0000313" key="3">
    <source>
        <dbReference type="Proteomes" id="UP001345219"/>
    </source>
</evidence>